<organism evidence="8 9">
    <name type="scientific">Sporisorium reilianum f. sp. reilianum</name>
    <dbReference type="NCBI Taxonomy" id="72559"/>
    <lineage>
        <taxon>Eukaryota</taxon>
        <taxon>Fungi</taxon>
        <taxon>Dikarya</taxon>
        <taxon>Basidiomycota</taxon>
        <taxon>Ustilaginomycotina</taxon>
        <taxon>Ustilaginomycetes</taxon>
        <taxon>Ustilaginales</taxon>
        <taxon>Ustilaginaceae</taxon>
        <taxon>Sporisorium</taxon>
    </lineage>
</organism>
<evidence type="ECO:0000256" key="5">
    <source>
        <dbReference type="SAM" id="MobiDB-lite"/>
    </source>
</evidence>
<feature type="compositionally biased region" description="Low complexity" evidence="5">
    <location>
        <begin position="187"/>
        <end position="201"/>
    </location>
</feature>
<dbReference type="Proteomes" id="UP000239563">
    <property type="component" value="Chromosome III"/>
</dbReference>
<feature type="zinc finger region" description="C3H1-type" evidence="4">
    <location>
        <begin position="544"/>
        <end position="569"/>
    </location>
</feature>
<evidence type="ECO:0000256" key="6">
    <source>
        <dbReference type="SAM" id="SignalP"/>
    </source>
</evidence>
<dbReference type="Pfam" id="PF25540">
    <property type="entry name" value="DUF7923"/>
    <property type="match status" value="1"/>
</dbReference>
<feature type="chain" id="PRO_5014847780" description="C3H1-type domain-containing protein" evidence="6">
    <location>
        <begin position="18"/>
        <end position="569"/>
    </location>
</feature>
<dbReference type="PROSITE" id="PS50103">
    <property type="entry name" value="ZF_C3H1"/>
    <property type="match status" value="2"/>
</dbReference>
<dbReference type="SMART" id="SM00356">
    <property type="entry name" value="ZnF_C3H1"/>
    <property type="match status" value="2"/>
</dbReference>
<feature type="compositionally biased region" description="Polar residues" evidence="5">
    <location>
        <begin position="219"/>
        <end position="239"/>
    </location>
</feature>
<dbReference type="InterPro" id="IPR036855">
    <property type="entry name" value="Znf_CCCH_sf"/>
</dbReference>
<keyword evidence="6" id="KW-0732">Signal</keyword>
<evidence type="ECO:0000313" key="9">
    <source>
        <dbReference type="Proteomes" id="UP000239563"/>
    </source>
</evidence>
<feature type="compositionally biased region" description="Basic and acidic residues" evidence="5">
    <location>
        <begin position="79"/>
        <end position="98"/>
    </location>
</feature>
<evidence type="ECO:0000313" key="8">
    <source>
        <dbReference type="EMBL" id="SJX61835.1"/>
    </source>
</evidence>
<protein>
    <recommendedName>
        <fullName evidence="7">C3H1-type domain-containing protein</fullName>
    </recommendedName>
</protein>
<name>A0A2N8U9X2_9BASI</name>
<dbReference type="PANTHER" id="PTHR37543">
    <property type="entry name" value="CCCH ZINC FINGER DNA BINDING PROTEIN (AFU_ORTHOLOGUE AFUA_5G12760)"/>
    <property type="match status" value="1"/>
</dbReference>
<feature type="compositionally biased region" description="Basic and acidic residues" evidence="5">
    <location>
        <begin position="158"/>
        <end position="168"/>
    </location>
</feature>
<accession>A0A2N8U9X2</accession>
<keyword evidence="3 4" id="KW-0862">Zinc</keyword>
<feature type="domain" description="C3H1-type" evidence="7">
    <location>
        <begin position="504"/>
        <end position="533"/>
    </location>
</feature>
<feature type="zinc finger region" description="C3H1-type" evidence="4">
    <location>
        <begin position="504"/>
        <end position="533"/>
    </location>
</feature>
<keyword evidence="2 4" id="KW-0863">Zinc-finger</keyword>
<evidence type="ECO:0000259" key="7">
    <source>
        <dbReference type="PROSITE" id="PS50103"/>
    </source>
</evidence>
<feature type="compositionally biased region" description="Basic and acidic residues" evidence="5">
    <location>
        <begin position="118"/>
        <end position="137"/>
    </location>
</feature>
<sequence>MWAARALAASCIASGSSLTLSAASSLRHQAIRAASSVSHVKFSSERKADGIPDFASRKARSSKTATSAKPTSRPSASHGSDDKDAGAARKSFKGKEKTMNSSTFARKRIKARGVAKSGQRDQPDDQKGEREHEKEAGHQSAPSIEGDKPDEIDSTSRATEEAQIKDELASAQDILRSYFSRPKSKAVDSASSSAETGSISALDRNHYGDEDDRGLDDSPSAQELDQDPASSLDTATNASSPPPFSRPTLAEIQKADTDQFAGLYKSPTAWDPSKDYALMQDGPVRESFLKASLIKGPQPYIVVILDGDNLLFDPRHLTQGYDGGKFVYNELRQRIARKHQLIPERLDLRIRMFCSTIALANILHTGRIVSRLVFFDFLQGLIDGNLCSYIVNVGRGDQAADLRVKAALADALMDQRCFRAYLGGLDDYGYKEELGAISEAGLLKTKVHLVQVPGYATESNVYRQYAHRAIGFDYIFKSNRAVFRNMEKYNHEAYVASTTPDNTNTHTIPCTFFHLGKNGCVLGDACEFSHAPISESAKERIRATFKQRTCPTIKRGEECEFGDDCLFAH</sequence>
<feature type="domain" description="C3H1-type" evidence="7">
    <location>
        <begin position="544"/>
        <end position="569"/>
    </location>
</feature>
<feature type="region of interest" description="Disordered" evidence="5">
    <location>
        <begin position="181"/>
        <end position="248"/>
    </location>
</feature>
<reference evidence="8 9" key="1">
    <citation type="submission" date="2017-02" db="EMBL/GenBank/DDBJ databases">
        <authorList>
            <person name="Peterson S.W."/>
        </authorList>
    </citation>
    <scope>NUCLEOTIDE SEQUENCE [LARGE SCALE GENOMIC DNA]</scope>
    <source>
        <strain evidence="8 9">SRS1_H2-8</strain>
    </source>
</reference>
<dbReference type="Gene3D" id="4.10.1000.10">
    <property type="entry name" value="Zinc finger, CCCH-type"/>
    <property type="match status" value="1"/>
</dbReference>
<dbReference type="AlphaFoldDB" id="A0A2N8U9X2"/>
<evidence type="ECO:0000256" key="4">
    <source>
        <dbReference type="PROSITE-ProRule" id="PRU00723"/>
    </source>
</evidence>
<dbReference type="InterPro" id="IPR057683">
    <property type="entry name" value="DUF7923"/>
</dbReference>
<evidence type="ECO:0000256" key="3">
    <source>
        <dbReference type="ARBA" id="ARBA00022833"/>
    </source>
</evidence>
<dbReference type="PANTHER" id="PTHR37543:SF1">
    <property type="entry name" value="CCCH ZINC FINGER DNA BINDING PROTEIN (AFU_ORTHOLOGUE AFUA_5G12760)"/>
    <property type="match status" value="1"/>
</dbReference>
<evidence type="ECO:0000256" key="1">
    <source>
        <dbReference type="ARBA" id="ARBA00022723"/>
    </source>
</evidence>
<keyword evidence="1 4" id="KW-0479">Metal-binding</keyword>
<gene>
    <name evidence="8" type="ORF">SRS1_12819</name>
</gene>
<feature type="compositionally biased region" description="Low complexity" evidence="5">
    <location>
        <begin position="62"/>
        <end position="73"/>
    </location>
</feature>
<dbReference type="InterPro" id="IPR000571">
    <property type="entry name" value="Znf_CCCH"/>
</dbReference>
<feature type="signal peptide" evidence="6">
    <location>
        <begin position="1"/>
        <end position="17"/>
    </location>
</feature>
<dbReference type="SUPFAM" id="SSF90229">
    <property type="entry name" value="CCCH zinc finger"/>
    <property type="match status" value="1"/>
</dbReference>
<feature type="region of interest" description="Disordered" evidence="5">
    <location>
        <begin position="35"/>
        <end position="168"/>
    </location>
</feature>
<dbReference type="GO" id="GO:0008270">
    <property type="term" value="F:zinc ion binding"/>
    <property type="evidence" value="ECO:0007669"/>
    <property type="project" value="UniProtKB-KW"/>
</dbReference>
<proteinExistence type="predicted"/>
<evidence type="ECO:0000256" key="2">
    <source>
        <dbReference type="ARBA" id="ARBA00022771"/>
    </source>
</evidence>
<dbReference type="EMBL" id="LT795056">
    <property type="protein sequence ID" value="SJX61835.1"/>
    <property type="molecule type" value="Genomic_DNA"/>
</dbReference>